<evidence type="ECO:0000256" key="1">
    <source>
        <dbReference type="ARBA" id="ARBA00004606"/>
    </source>
</evidence>
<proteinExistence type="predicted"/>
<gene>
    <name evidence="20" type="ORF">BV898_04948</name>
</gene>
<dbReference type="InterPro" id="IPR002172">
    <property type="entry name" value="LDrepeatLR_classA_rpt"/>
</dbReference>
<dbReference type="Pfam" id="PF00530">
    <property type="entry name" value="SRCR"/>
    <property type="match status" value="1"/>
</dbReference>
<feature type="region of interest" description="Disordered" evidence="15">
    <location>
        <begin position="101"/>
        <end position="131"/>
    </location>
</feature>
<dbReference type="SUPFAM" id="SSF50494">
    <property type="entry name" value="Trypsin-like serine proteases"/>
    <property type="match status" value="2"/>
</dbReference>
<keyword evidence="6" id="KW-0720">Serine protease</keyword>
<evidence type="ECO:0000256" key="10">
    <source>
        <dbReference type="ARBA" id="ARBA00023157"/>
    </source>
</evidence>
<dbReference type="SUPFAM" id="SSF82671">
    <property type="entry name" value="SEA domain"/>
    <property type="match status" value="1"/>
</dbReference>
<keyword evidence="7" id="KW-0735">Signal-anchor</keyword>
<reference evidence="21" key="1">
    <citation type="submission" date="2017-01" db="EMBL/GenBank/DDBJ databases">
        <title>Comparative genomics of anhydrobiosis in the tardigrade Hypsibius dujardini.</title>
        <authorList>
            <person name="Yoshida Y."/>
            <person name="Koutsovoulos G."/>
            <person name="Laetsch D."/>
            <person name="Stevens L."/>
            <person name="Kumar S."/>
            <person name="Horikawa D."/>
            <person name="Ishino K."/>
            <person name="Komine S."/>
            <person name="Tomita M."/>
            <person name="Blaxter M."/>
            <person name="Arakawa K."/>
        </authorList>
    </citation>
    <scope>NUCLEOTIDE SEQUENCE [LARGE SCALE GENOMIC DNA]</scope>
    <source>
        <strain evidence="21">Z151</strain>
    </source>
</reference>
<sequence length="2148" mass="229073">MKDKPSSGLLQTSPLSSKTAKPDGTVMNPAFQDAEKDALPNQVGGSTYGSYQTLANENYPTRSVSTVSPVSKGDYPAGRANPAFLNDTGVHVYPEREGHYASKSLPRPEIKTPSYNGRRSYSPTEDRELPGYYQPVNSHRKLLRGEILYVNAKDHSRTGGCGWRRGLCIALIAVILVVAIVIGSLSATGVIFNNHVDKSAALVQGMSPAAAVVQLPGNPATTPTETHQGTQGTGTQQGTQGTGTQQGTQGTGTQQGTQGTQGTRTQQGIQGTTGITGGGVDIEVHEVDPSAGQVSPSRSQPATADTNREAKSDAPLTEWRRQHAGEAENAAKVRRPGEVLSGGGPRAQAPGGAVVDQATFLNDGVPEAVEGELRIINMDFQPALTDRSSWIYQYTSNDLAVYLNQIFMKAINAPNYNATRVIAFRSGSVIMKFQSMWNQASDNWNVVVTDILNKHLDASNNFIGNYLIDRDSVSVKNIFYTCRVNNGGCSHLCEFDLLEMRHYCLCPDTTYSLLNLTTCVLASSVPLTMPVRQQSMASQQTPPPSTAAATPTLPDTTTTATAATVATVATAATVATVAVKPTVSRPGVEIVVVPVVETTSSTTTSTTTASTTEVPATHVELTTPTNATTTMAIGSHFGSLAIDSSNSHGVAVDGGSNQTSAFVHGSGSDTTTLPLLVLHVDDVGHTDPPTTTTVSHFDPWAVPVPPTIWAAANASALNGSVTTVAVTTVAVATVAVSSATIPSVTEQPPRESVHVVDVTTAVTTALPPAVPTVATVSHGGNNAEEVPNPVPVATLAPNVTGELHGVKSAATLPPAVMVMADINRVNETFFGHVPSYLANSGGGIFGLATTDDDHDHHEEDLHTTSSPVHVDTGYILAANDTHLDVISQAVPNAAAVAEPALLTLRRPSTHAPAAPSLACPGNQFFCAAESRCIVAVARCNGVSECSDGSDEVGCTSCLPNFQCRTTKKCIPVGLVCDGLEDCPDGTDELGCSQSFCQSAGMFQCVSGYCLENSSRCDGLGDCYAMNLPVDEMNCFTVPQAPLCTDAGHFMCAQSRRCIPMNWRCNGRTDCLNSEDEQGCICDPVATFTCDGGGCIDSRLHCNGVVDCPDGYSDERDCLRLQTSGLLEVQHAPDEWRAVCSDNWNQRTANSVCQQLGYRPSMTVFSLDAPMNGSDFFLMTPEVTGLQPIQRQLLPTAKLSDCARNTSRAGVTCEAFYCQTATDPASGDSSKFLSATIKINFDNDPFTFCNGYLVAPMWVVTAASCLAHRNASSMKLSFYKDAFHTYVTEIVTHPLYLPIRWLHDRDFALLRLAQTVPSNFLPLCVPTDVQPVLCKIVKFTGNSSMSASLITPVDTTVCNMQSNFAGLVSGSMECWNSARSMCDDDAVSPIICQTALGEWEVRGFLSYQHHCDYFSKKPFIIANLSYASNWMRSIIGPGLTNAIRTTEPATFVPLSRLAVVSGGSPNAVISEHATVIAGTEAPIHVIAVPVDPITATHAVAGSSDHTLHGDADSPSEFNLNMAASNVPVSILPVPISVQNGTTNGTSVIGLLPLPTDNSSTTLASTTVNGTSLASIGALAFPNDNSSKTLTSPMDVNATALNVVKVAPVKDPVVTVAPVTVTGLACPDGTPLMVEFMCDSVYQCADGWDEKLDNCRNVSCPLPNRQRCQQGRCIEATGVCDGRSQCPVITTDEVGCKDCDASTHFKCLEGRCIPFSWMCDGENDCQNGEDETADRCNFCMNGSDSFHCTYGGGCVATDKVCDGVADCPDNSDESHCVRLMWTNDTKTPDSIQGLVGIRTQGSEWRMVCHESVMGRRTKWAAGICHELGLDYSNASGPVVLGNAAAFAINADASTDASIYMARKNQTSTCANSEVLAVACGFVDRGNWNRNVSSLADLAQAYDVPHDEYRHIVLFIHVKGGLEPCVGTILSSRWIITSHECISEADSTLSPFDWIVSTDPNSVDDTSLRFVRRFVPHPSVKFSTYFSRHDLVLVELMEGVDLSTGANKAAWPARHPMNIKATCVTYGWIYSFVEIPDTRIQRKSQGHLYSWRTALMMNEQCNQASSYNGLVDGSMFCGGGFRNSTHRSPCMGRVDGAPVMCLTADNTWEVAGVRSYQPPCDSSWLAPSVYTDLYQHRRWIGEVVGAYLTSV</sequence>
<dbReference type="PROSITE" id="PS50068">
    <property type="entry name" value="LDLRA_2"/>
    <property type="match status" value="7"/>
</dbReference>
<evidence type="ECO:0000256" key="7">
    <source>
        <dbReference type="ARBA" id="ARBA00022968"/>
    </source>
</evidence>
<keyword evidence="4" id="KW-0677">Repeat</keyword>
<feature type="compositionally biased region" description="Polar residues" evidence="15">
    <location>
        <begin position="8"/>
        <end position="19"/>
    </location>
</feature>
<evidence type="ECO:0000256" key="14">
    <source>
        <dbReference type="PROSITE-ProRule" id="PRU00196"/>
    </source>
</evidence>
<dbReference type="Gene3D" id="3.30.70.960">
    <property type="entry name" value="SEA domain"/>
    <property type="match status" value="1"/>
</dbReference>
<dbReference type="InterPro" id="IPR009003">
    <property type="entry name" value="Peptidase_S1_PA"/>
</dbReference>
<dbReference type="InterPro" id="IPR036055">
    <property type="entry name" value="LDL_receptor-like_sf"/>
</dbReference>
<evidence type="ECO:0000256" key="13">
    <source>
        <dbReference type="PROSITE-ProRule" id="PRU00124"/>
    </source>
</evidence>
<feature type="region of interest" description="Disordered" evidence="15">
    <location>
        <begin position="1"/>
        <end position="49"/>
    </location>
</feature>
<dbReference type="SMART" id="SM00020">
    <property type="entry name" value="Tryp_SPc"/>
    <property type="match status" value="1"/>
</dbReference>
<feature type="domain" description="Peptidase S1" evidence="18">
    <location>
        <begin position="1247"/>
        <end position="1435"/>
    </location>
</feature>
<name>A0A1W0X125_HYPEX</name>
<keyword evidence="8 16" id="KW-1133">Transmembrane helix</keyword>
<evidence type="ECO:0000259" key="19">
    <source>
        <dbReference type="PROSITE" id="PS50287"/>
    </source>
</evidence>
<dbReference type="InterPro" id="IPR000082">
    <property type="entry name" value="SEA_dom"/>
</dbReference>
<dbReference type="PROSITE" id="PS50240">
    <property type="entry name" value="TRYPSIN_DOM"/>
    <property type="match status" value="2"/>
</dbReference>
<dbReference type="GO" id="GO:0004252">
    <property type="term" value="F:serine-type endopeptidase activity"/>
    <property type="evidence" value="ECO:0007669"/>
    <property type="project" value="InterPro"/>
</dbReference>
<feature type="disulfide bond" evidence="13">
    <location>
        <begin position="976"/>
        <end position="991"/>
    </location>
</feature>
<feature type="region of interest" description="Disordered" evidence="15">
    <location>
        <begin position="214"/>
        <end position="351"/>
    </location>
</feature>
<evidence type="ECO:0000256" key="16">
    <source>
        <dbReference type="SAM" id="Phobius"/>
    </source>
</evidence>
<keyword evidence="10 13" id="KW-1015">Disulfide bond</keyword>
<dbReference type="SMART" id="SM00192">
    <property type="entry name" value="LDLa"/>
    <property type="match status" value="9"/>
</dbReference>
<dbReference type="InterPro" id="IPR001190">
    <property type="entry name" value="SRCR"/>
</dbReference>
<feature type="disulfide bond" evidence="13">
    <location>
        <begin position="1666"/>
        <end position="1684"/>
    </location>
</feature>
<dbReference type="Pfam" id="PF00089">
    <property type="entry name" value="Trypsin"/>
    <property type="match status" value="2"/>
</dbReference>
<feature type="disulfide bond" evidence="13">
    <location>
        <begin position="1064"/>
        <end position="1079"/>
    </location>
</feature>
<dbReference type="PROSITE" id="PS50287">
    <property type="entry name" value="SRCR_2"/>
    <property type="match status" value="2"/>
</dbReference>
<feature type="compositionally biased region" description="Polar residues" evidence="15">
    <location>
        <begin position="292"/>
        <end position="305"/>
    </location>
</feature>
<evidence type="ECO:0000256" key="2">
    <source>
        <dbReference type="ARBA" id="ARBA00022670"/>
    </source>
</evidence>
<feature type="domain" description="SRCR" evidence="19">
    <location>
        <begin position="1775"/>
        <end position="1878"/>
    </location>
</feature>
<feature type="domain" description="SRCR" evidence="19">
    <location>
        <begin position="1105"/>
        <end position="1213"/>
    </location>
</feature>
<dbReference type="GO" id="GO:0005886">
    <property type="term" value="C:plasma membrane"/>
    <property type="evidence" value="ECO:0007669"/>
    <property type="project" value="TreeGrafter"/>
</dbReference>
<dbReference type="PRINTS" id="PR00261">
    <property type="entry name" value="LDLRECEPTOR"/>
</dbReference>
<feature type="transmembrane region" description="Helical" evidence="16">
    <location>
        <begin position="167"/>
        <end position="192"/>
    </location>
</feature>
<evidence type="ECO:0000256" key="12">
    <source>
        <dbReference type="ARBA" id="ARBA00023180"/>
    </source>
</evidence>
<evidence type="ECO:0000256" key="11">
    <source>
        <dbReference type="ARBA" id="ARBA00023170"/>
    </source>
</evidence>
<evidence type="ECO:0000313" key="20">
    <source>
        <dbReference type="EMBL" id="OQV21189.1"/>
    </source>
</evidence>
<feature type="compositionally biased region" description="Low complexity" evidence="15">
    <location>
        <begin position="228"/>
        <end position="273"/>
    </location>
</feature>
<feature type="compositionally biased region" description="Basic and acidic residues" evidence="15">
    <location>
        <begin position="101"/>
        <end position="110"/>
    </location>
</feature>
<evidence type="ECO:0000259" key="17">
    <source>
        <dbReference type="PROSITE" id="PS50024"/>
    </source>
</evidence>
<feature type="disulfide bond" evidence="13">
    <location>
        <begin position="939"/>
        <end position="954"/>
    </location>
</feature>
<feature type="compositionally biased region" description="Basic and acidic residues" evidence="15">
    <location>
        <begin position="306"/>
        <end position="337"/>
    </location>
</feature>
<keyword evidence="12" id="KW-0325">Glycoprotein</keyword>
<dbReference type="InterPro" id="IPR043504">
    <property type="entry name" value="Peptidase_S1_PA_chymotrypsin"/>
</dbReference>
<dbReference type="InterPro" id="IPR036772">
    <property type="entry name" value="SRCR-like_dom_sf"/>
</dbReference>
<dbReference type="PANTHER" id="PTHR22722">
    <property type="entry name" value="LOW-DENSITY LIPOPROTEIN RECEPTOR-RELATED PROTEIN 2-RELATED"/>
    <property type="match status" value="1"/>
</dbReference>
<comment type="caution">
    <text evidence="20">The sequence shown here is derived from an EMBL/GenBank/DDBJ whole genome shotgun (WGS) entry which is preliminary data.</text>
</comment>
<dbReference type="PROSITE" id="PS01209">
    <property type="entry name" value="LDLRA_1"/>
    <property type="match status" value="4"/>
</dbReference>
<dbReference type="SUPFAM" id="SSF56487">
    <property type="entry name" value="SRCR-like"/>
    <property type="match status" value="1"/>
</dbReference>
<keyword evidence="21" id="KW-1185">Reference proteome</keyword>
<dbReference type="GO" id="GO:0043235">
    <property type="term" value="C:receptor complex"/>
    <property type="evidence" value="ECO:0007669"/>
    <property type="project" value="TreeGrafter"/>
</dbReference>
<dbReference type="SUPFAM" id="SSF57424">
    <property type="entry name" value="LDL receptor-like module"/>
    <property type="match status" value="6"/>
</dbReference>
<dbReference type="InterPro" id="IPR023415">
    <property type="entry name" value="LDLR_class-A_CS"/>
</dbReference>
<protein>
    <submittedName>
        <fullName evidence="20">Sortilin-related receptor</fullName>
    </submittedName>
</protein>
<feature type="disulfide bond" evidence="13">
    <location>
        <begin position="957"/>
        <end position="969"/>
    </location>
</feature>
<accession>A0A1W0X125</accession>
<dbReference type="InterPro" id="IPR051221">
    <property type="entry name" value="LDLR-related"/>
</dbReference>
<dbReference type="GO" id="GO:0006508">
    <property type="term" value="P:proteolysis"/>
    <property type="evidence" value="ECO:0007669"/>
    <property type="project" value="UniProtKB-KW"/>
</dbReference>
<evidence type="ECO:0000256" key="6">
    <source>
        <dbReference type="ARBA" id="ARBA00022825"/>
    </source>
</evidence>
<dbReference type="Gene3D" id="4.10.400.10">
    <property type="entry name" value="Low-density Lipoprotein Receptor"/>
    <property type="match status" value="7"/>
</dbReference>
<feature type="domain" description="SEA" evidence="17">
    <location>
        <begin position="365"/>
        <end position="480"/>
    </location>
</feature>
<dbReference type="CDD" id="cd00112">
    <property type="entry name" value="LDLa"/>
    <property type="match status" value="7"/>
</dbReference>
<dbReference type="Proteomes" id="UP000192578">
    <property type="component" value="Unassembled WGS sequence"/>
</dbReference>
<evidence type="ECO:0000256" key="4">
    <source>
        <dbReference type="ARBA" id="ARBA00022737"/>
    </source>
</evidence>
<evidence type="ECO:0000259" key="18">
    <source>
        <dbReference type="PROSITE" id="PS50240"/>
    </source>
</evidence>
<keyword evidence="3 16" id="KW-0812">Transmembrane</keyword>
<dbReference type="Pfam" id="PF00057">
    <property type="entry name" value="Ldl_recept_a"/>
    <property type="match status" value="6"/>
</dbReference>
<dbReference type="PROSITE" id="PS50024">
    <property type="entry name" value="SEA"/>
    <property type="match status" value="1"/>
</dbReference>
<dbReference type="Gene3D" id="2.10.25.10">
    <property type="entry name" value="Laminin"/>
    <property type="match status" value="1"/>
</dbReference>
<evidence type="ECO:0000313" key="21">
    <source>
        <dbReference type="Proteomes" id="UP000192578"/>
    </source>
</evidence>
<feature type="disulfide bond" evidence="13">
    <location>
        <begin position="1089"/>
        <end position="1107"/>
    </location>
</feature>
<keyword evidence="2" id="KW-0645">Protease</keyword>
<dbReference type="OrthoDB" id="9990982at2759"/>
<evidence type="ECO:0000256" key="15">
    <source>
        <dbReference type="SAM" id="MobiDB-lite"/>
    </source>
</evidence>
<dbReference type="InterPro" id="IPR036364">
    <property type="entry name" value="SEA_dom_sf"/>
</dbReference>
<dbReference type="Pfam" id="PF01390">
    <property type="entry name" value="SEA"/>
    <property type="match status" value="1"/>
</dbReference>
<evidence type="ECO:0000256" key="8">
    <source>
        <dbReference type="ARBA" id="ARBA00022989"/>
    </source>
</evidence>
<evidence type="ECO:0000256" key="3">
    <source>
        <dbReference type="ARBA" id="ARBA00022692"/>
    </source>
</evidence>
<comment type="caution">
    <text evidence="14">Lacks conserved residue(s) required for the propagation of feature annotation.</text>
</comment>
<keyword evidence="5" id="KW-0378">Hydrolase</keyword>
<keyword evidence="9 16" id="KW-0472">Membrane</keyword>
<feature type="disulfide bond" evidence="13">
    <location>
        <begin position="1705"/>
        <end position="1723"/>
    </location>
</feature>
<dbReference type="Gene3D" id="2.40.10.10">
    <property type="entry name" value="Trypsin-like serine proteases"/>
    <property type="match status" value="3"/>
</dbReference>
<dbReference type="EMBL" id="MTYJ01000025">
    <property type="protein sequence ID" value="OQV21189.1"/>
    <property type="molecule type" value="Genomic_DNA"/>
</dbReference>
<feature type="compositionally biased region" description="Polar residues" evidence="15">
    <location>
        <begin position="113"/>
        <end position="123"/>
    </location>
</feature>
<feature type="domain" description="Peptidase S1" evidence="18">
    <location>
        <begin position="1922"/>
        <end position="2142"/>
    </location>
</feature>
<keyword evidence="11 20" id="KW-0675">Receptor</keyword>
<evidence type="ECO:0000256" key="9">
    <source>
        <dbReference type="ARBA" id="ARBA00023136"/>
    </source>
</evidence>
<feature type="disulfide bond" evidence="13">
    <location>
        <begin position="1759"/>
        <end position="1774"/>
    </location>
</feature>
<dbReference type="SMART" id="SM00202">
    <property type="entry name" value="SR"/>
    <property type="match status" value="1"/>
</dbReference>
<dbReference type="InterPro" id="IPR001254">
    <property type="entry name" value="Trypsin_dom"/>
</dbReference>
<organism evidence="20 21">
    <name type="scientific">Hypsibius exemplaris</name>
    <name type="common">Freshwater tardigrade</name>
    <dbReference type="NCBI Taxonomy" id="2072580"/>
    <lineage>
        <taxon>Eukaryota</taxon>
        <taxon>Metazoa</taxon>
        <taxon>Ecdysozoa</taxon>
        <taxon>Tardigrada</taxon>
        <taxon>Eutardigrada</taxon>
        <taxon>Parachela</taxon>
        <taxon>Hypsibioidea</taxon>
        <taxon>Hypsibiidae</taxon>
        <taxon>Hypsibius</taxon>
    </lineage>
</organism>
<evidence type="ECO:0000256" key="5">
    <source>
        <dbReference type="ARBA" id="ARBA00022801"/>
    </source>
</evidence>
<comment type="subcellular location">
    <subcellularLocation>
        <location evidence="1">Membrane</location>
        <topology evidence="1">Single-pass type II membrane protein</topology>
    </subcellularLocation>
</comment>
<dbReference type="Gene3D" id="3.10.250.10">
    <property type="entry name" value="SRCR-like domain"/>
    <property type="match status" value="1"/>
</dbReference>